<reference evidence="1" key="1">
    <citation type="submission" date="2021-03" db="EMBL/GenBank/DDBJ databases">
        <title>Acanthopleuribacteraceae sp. M133.</title>
        <authorList>
            <person name="Wang G."/>
        </authorList>
    </citation>
    <scope>NUCLEOTIDE SEQUENCE</scope>
    <source>
        <strain evidence="1">M133</strain>
    </source>
</reference>
<dbReference type="Proteomes" id="UP000663929">
    <property type="component" value="Chromosome"/>
</dbReference>
<gene>
    <name evidence="1" type="ORF">J3U87_14090</name>
</gene>
<accession>A0A8A4TWL8</accession>
<proteinExistence type="predicted"/>
<dbReference type="KEGG" id="scor:J3U87_14090"/>
<dbReference type="RefSeq" id="WP_237383683.1">
    <property type="nucleotide sequence ID" value="NZ_CP071793.1"/>
</dbReference>
<evidence type="ECO:0000313" key="2">
    <source>
        <dbReference type="Proteomes" id="UP000663929"/>
    </source>
</evidence>
<organism evidence="1 2">
    <name type="scientific">Sulfidibacter corallicola</name>
    <dbReference type="NCBI Taxonomy" id="2818388"/>
    <lineage>
        <taxon>Bacteria</taxon>
        <taxon>Pseudomonadati</taxon>
        <taxon>Acidobacteriota</taxon>
        <taxon>Holophagae</taxon>
        <taxon>Acanthopleuribacterales</taxon>
        <taxon>Acanthopleuribacteraceae</taxon>
        <taxon>Sulfidibacter</taxon>
    </lineage>
</organism>
<dbReference type="EMBL" id="CP071793">
    <property type="protein sequence ID" value="QTD53581.1"/>
    <property type="molecule type" value="Genomic_DNA"/>
</dbReference>
<evidence type="ECO:0000313" key="1">
    <source>
        <dbReference type="EMBL" id="QTD53581.1"/>
    </source>
</evidence>
<protein>
    <submittedName>
        <fullName evidence="1">Uncharacterized protein</fullName>
    </submittedName>
</protein>
<dbReference type="AlphaFoldDB" id="A0A8A4TWL8"/>
<name>A0A8A4TWL8_SULCO</name>
<sequence length="186" mass="21279">MCLTFIAYLGCTTVGTSGPPVAKSSSNTGKDLVTFELPESVRARAPEMQDHLFKLLPFNSPAYKVKPDWAFIDGETKHISPLNVLVTWLNLFHISYYKDGSLVWSGSVILGEERSTLLNARSGYVWDLTYDKEKGGYRIHFRDEAFEVETHFAADRDHVEELGEDGQLVYFHYYVFPKERMVRKTD</sequence>
<keyword evidence="2" id="KW-1185">Reference proteome</keyword>